<evidence type="ECO:0000256" key="5">
    <source>
        <dbReference type="SAM" id="Phobius"/>
    </source>
</evidence>
<keyword evidence="2 5" id="KW-0812">Transmembrane</keyword>
<dbReference type="InterPro" id="IPR029045">
    <property type="entry name" value="ClpP/crotonase-like_dom_sf"/>
</dbReference>
<evidence type="ECO:0000256" key="6">
    <source>
        <dbReference type="SAM" id="SignalP"/>
    </source>
</evidence>
<name>K7YQ54_BDEBC</name>
<protein>
    <submittedName>
        <fullName evidence="10">Membrane protein necessary for nodulation/competitiveness</fullName>
    </submittedName>
</protein>
<dbReference type="Pfam" id="PF25145">
    <property type="entry name" value="NfeD1b_N"/>
    <property type="match status" value="1"/>
</dbReference>
<evidence type="ECO:0000259" key="9">
    <source>
        <dbReference type="Pfam" id="PF25145"/>
    </source>
</evidence>
<feature type="transmembrane region" description="Helical" evidence="5">
    <location>
        <begin position="225"/>
        <end position="248"/>
    </location>
</feature>
<keyword evidence="6" id="KW-0732">Signal</keyword>
<feature type="transmembrane region" description="Helical" evidence="5">
    <location>
        <begin position="302"/>
        <end position="321"/>
    </location>
</feature>
<evidence type="ECO:0000313" key="11">
    <source>
        <dbReference type="Proteomes" id="UP000010074"/>
    </source>
</evidence>
<evidence type="ECO:0000256" key="4">
    <source>
        <dbReference type="ARBA" id="ARBA00023136"/>
    </source>
</evidence>
<dbReference type="KEGG" id="bbat:Bdt_2258"/>
<dbReference type="InterPro" id="IPR052165">
    <property type="entry name" value="Membrane_assoc_protease"/>
</dbReference>
<feature type="signal peptide" evidence="6">
    <location>
        <begin position="1"/>
        <end position="19"/>
    </location>
</feature>
<dbReference type="Gene3D" id="2.40.50.140">
    <property type="entry name" value="Nucleic acid-binding proteins"/>
    <property type="match status" value="1"/>
</dbReference>
<feature type="transmembrane region" description="Helical" evidence="5">
    <location>
        <begin position="255"/>
        <end position="272"/>
    </location>
</feature>
<dbReference type="PATRIC" id="fig|1069642.3.peg.2233"/>
<comment type="subcellular location">
    <subcellularLocation>
        <location evidence="1">Membrane</location>
        <topology evidence="1">Multi-pass membrane protein</topology>
    </subcellularLocation>
</comment>
<dbReference type="InterPro" id="IPR012340">
    <property type="entry name" value="NA-bd_OB-fold"/>
</dbReference>
<feature type="transmembrane region" description="Helical" evidence="5">
    <location>
        <begin position="278"/>
        <end position="295"/>
    </location>
</feature>
<evidence type="ECO:0000259" key="8">
    <source>
        <dbReference type="Pfam" id="PF24961"/>
    </source>
</evidence>
<dbReference type="Proteomes" id="UP000010074">
    <property type="component" value="Chromosome"/>
</dbReference>
<dbReference type="InterPro" id="IPR056739">
    <property type="entry name" value="NfeD_membrane"/>
</dbReference>
<dbReference type="RefSeq" id="WP_015091381.1">
    <property type="nucleotide sequence ID" value="NC_019567.1"/>
</dbReference>
<dbReference type="EMBL" id="CP002930">
    <property type="protein sequence ID" value="AFY01941.1"/>
    <property type="molecule type" value="Genomic_DNA"/>
</dbReference>
<evidence type="ECO:0000259" key="7">
    <source>
        <dbReference type="Pfam" id="PF01957"/>
    </source>
</evidence>
<dbReference type="PANTHER" id="PTHR33507:SF4">
    <property type="entry name" value="NODULATION COMPETITIVENESS PROTEIN NFED"/>
    <property type="match status" value="1"/>
</dbReference>
<proteinExistence type="predicted"/>
<evidence type="ECO:0000256" key="2">
    <source>
        <dbReference type="ARBA" id="ARBA00022692"/>
    </source>
</evidence>
<dbReference type="InterPro" id="IPR056738">
    <property type="entry name" value="NfeD1b_N"/>
</dbReference>
<dbReference type="CDD" id="cd07020">
    <property type="entry name" value="Clp_protease_NfeD_1"/>
    <property type="match status" value="1"/>
</dbReference>
<dbReference type="HOGENOM" id="CLU_024619_1_0_7"/>
<dbReference type="GO" id="GO:0016020">
    <property type="term" value="C:membrane"/>
    <property type="evidence" value="ECO:0007669"/>
    <property type="project" value="UniProtKB-SubCell"/>
</dbReference>
<feature type="transmembrane region" description="Helical" evidence="5">
    <location>
        <begin position="333"/>
        <end position="354"/>
    </location>
</feature>
<evidence type="ECO:0000256" key="3">
    <source>
        <dbReference type="ARBA" id="ARBA00022989"/>
    </source>
</evidence>
<feature type="domain" description="NfeD1b N-terminal" evidence="9">
    <location>
        <begin position="24"/>
        <end position="187"/>
    </location>
</feature>
<dbReference type="SUPFAM" id="SSF52096">
    <property type="entry name" value="ClpP/crotonase"/>
    <property type="match status" value="1"/>
</dbReference>
<dbReference type="STRING" id="1069642.Bdt_2258"/>
<dbReference type="Pfam" id="PF01957">
    <property type="entry name" value="NfeD"/>
    <property type="match status" value="1"/>
</dbReference>
<evidence type="ECO:0000313" key="10">
    <source>
        <dbReference type="EMBL" id="AFY01941.1"/>
    </source>
</evidence>
<dbReference type="Gene3D" id="3.90.226.10">
    <property type="entry name" value="2-enoyl-CoA Hydratase, Chain A, domain 1"/>
    <property type="match status" value="1"/>
</dbReference>
<dbReference type="PANTHER" id="PTHR33507">
    <property type="entry name" value="INNER MEMBRANE PROTEIN YBBJ"/>
    <property type="match status" value="1"/>
</dbReference>
<reference evidence="10 11" key="1">
    <citation type="journal article" date="2012" name="BMC Genomics">
        <title>Genome analysis of a simultaneously predatory and prey-independent, novel Bdellovibrio bacteriovorus from the River Tiber, supports in silico predictions of both ancient and recent lateral gene transfer from diverse bacteria.</title>
        <authorList>
            <person name="Hobley L."/>
            <person name="Lerner T.R."/>
            <person name="Williams L.E."/>
            <person name="Lambert C."/>
            <person name="Till R."/>
            <person name="Milner D.S."/>
            <person name="Basford S.M."/>
            <person name="Capeness M.J."/>
            <person name="Fenton A.K."/>
            <person name="Atterbury R.J."/>
            <person name="Harris M.A."/>
            <person name="Sockett R.E."/>
        </authorList>
    </citation>
    <scope>NUCLEOTIDE SEQUENCE [LARGE SCALE GENOMIC DNA]</scope>
    <source>
        <strain evidence="10 11">Tiberius</strain>
    </source>
</reference>
<evidence type="ECO:0000256" key="1">
    <source>
        <dbReference type="ARBA" id="ARBA00004141"/>
    </source>
</evidence>
<feature type="chain" id="PRO_5003915272" evidence="6">
    <location>
        <begin position="20"/>
        <end position="424"/>
    </location>
</feature>
<dbReference type="SUPFAM" id="SSF141322">
    <property type="entry name" value="NfeD domain-like"/>
    <property type="match status" value="1"/>
</dbReference>
<accession>K7YQ54</accession>
<feature type="domain" description="NfeD-like C-terminal" evidence="7">
    <location>
        <begin position="373"/>
        <end position="422"/>
    </location>
</feature>
<dbReference type="InterPro" id="IPR002810">
    <property type="entry name" value="NfeD-like_C"/>
</dbReference>
<keyword evidence="3 5" id="KW-1133">Transmembrane helix</keyword>
<dbReference type="OrthoDB" id="5288758at2"/>
<dbReference type="AlphaFoldDB" id="K7YQ54"/>
<sequence>MKSLMLILFVSLLSVVAKADCTTAITINEAISASTSDYLERAEKRAVEDKCSSLYLRINTPGGSLQSTRLIVERILASPVPYLCLIAPRGGHAGSAGAIILQACHVNGGLTATNIGAATPILGTGEKTPEDLRKKLINDTVSWMEGVTKLRGRSLKFSKEIITEAKSLSSEVAHAEGALDILAATELEFLQQAQGRKVLLGEEKEPAIVAVHDLREFAPDLRYKVLSFVADPEFAYLLFMGSLALLYVEVTHPGLIAPGVIGGIGLVLSMVAFHKLDVTWGGLALILLGVAFLIAEMFIPSFGALGIGGLIAVFVGSVFLFDAQTTGYALPMSLIVSVVGVLGIFFLGLGYLAVKTIRLRTQDADAQMQSRDGVVMTVEANGHSGQVEIIGEIWKFVSEDPLVPGDRVHITGRQGLTLNVKKNK</sequence>
<keyword evidence="4 5" id="KW-0472">Membrane</keyword>
<feature type="domain" description="NfeD integral membrane" evidence="8">
    <location>
        <begin position="234"/>
        <end position="348"/>
    </location>
</feature>
<gene>
    <name evidence="10" type="primary">nfeD</name>
    <name evidence="10" type="ORF">Bdt_2258</name>
</gene>
<organism evidence="10 11">
    <name type="scientific">Bdellovibrio bacteriovorus str. Tiberius</name>
    <dbReference type="NCBI Taxonomy" id="1069642"/>
    <lineage>
        <taxon>Bacteria</taxon>
        <taxon>Pseudomonadati</taxon>
        <taxon>Bdellovibrionota</taxon>
        <taxon>Bdellovibrionia</taxon>
        <taxon>Bdellovibrionales</taxon>
        <taxon>Pseudobdellovibrionaceae</taxon>
        <taxon>Bdellovibrio</taxon>
    </lineage>
</organism>
<dbReference type="Pfam" id="PF24961">
    <property type="entry name" value="NfeD_membrane"/>
    <property type="match status" value="1"/>
</dbReference>